<protein>
    <submittedName>
        <fullName evidence="6">Oidioi.mRNA.OKI2018_I69.chr1.g3910.t1.cds</fullName>
    </submittedName>
</protein>
<evidence type="ECO:0000259" key="4">
    <source>
        <dbReference type="PROSITE" id="PS50102"/>
    </source>
</evidence>
<dbReference type="Gene3D" id="3.30.70.330">
    <property type="match status" value="1"/>
</dbReference>
<name>A0ABN7SZ58_OIKDI</name>
<feature type="region of interest" description="Disordered" evidence="3">
    <location>
        <begin position="425"/>
        <end position="466"/>
    </location>
</feature>
<keyword evidence="7" id="KW-1185">Reference proteome</keyword>
<dbReference type="InterPro" id="IPR000504">
    <property type="entry name" value="RRM_dom"/>
</dbReference>
<evidence type="ECO:0000256" key="3">
    <source>
        <dbReference type="SAM" id="MobiDB-lite"/>
    </source>
</evidence>
<gene>
    <name evidence="6" type="ORF">OKIOD_LOCUS12675</name>
</gene>
<feature type="compositionally biased region" description="Basic residues" evidence="3">
    <location>
        <begin position="527"/>
        <end position="536"/>
    </location>
</feature>
<dbReference type="EMBL" id="OU015566">
    <property type="protein sequence ID" value="CAG5108688.1"/>
    <property type="molecule type" value="Genomic_DNA"/>
</dbReference>
<keyword evidence="1 2" id="KW-0694">RNA-binding</keyword>
<evidence type="ECO:0000313" key="6">
    <source>
        <dbReference type="EMBL" id="CAG5108688.1"/>
    </source>
</evidence>
<dbReference type="InterPro" id="IPR012677">
    <property type="entry name" value="Nucleotide-bd_a/b_plait_sf"/>
</dbReference>
<dbReference type="PROSITE" id="PS50102">
    <property type="entry name" value="RRM"/>
    <property type="match status" value="1"/>
</dbReference>
<dbReference type="Pfam" id="PF05383">
    <property type="entry name" value="La"/>
    <property type="match status" value="1"/>
</dbReference>
<sequence length="536" mass="58986">MNSLNNGMVVVPILTPYGTQLVPMSVNQLLGSGMGNQMPSADLNSLTQTFQQQQAANLRNIQAIQSQLRSFQSNQNPIVSSILQQAQAAQLNATAQKAQFGHDSHKMEMDKITAKLDATKLQKSSSSKKDLGAIGDLRPMYRSTSRGQSSGFSSGNTSESDSGHSRNSISPIGTKLHMKGKTQSYTSTSQFSSNSSGWSEGCSGDETGSGKFNSFKLLEQRSGSKALFLQKMVEVLESYFSDEGLKRNQFLAKQIQLNPEGIPLKKVAAMRRVKALTRDYMTVASAIRKSSMLELSRDGQLVKRTVQPASLEPPKPIRTVLAINLHENPTVETVTSAFAKYGDLTQVRVIRPTSALPAYLKEFTMWVPDLGTTNCAVIEFETQDEAQAACREINMANRENGKLRVALLKPGARIRRTLYRQYKEDDGKTTETKKLPKFELKTLSDSGHGSDGSAEISTENSEDEEKCSAKVRNNFAPAYVVGTRRAWLSKSLQKDAETVLPENNLSNAIRQPRGPVEGSRGFDAKFSRNRSRNFFA</sequence>
<feature type="compositionally biased region" description="Low complexity" evidence="3">
    <location>
        <begin position="143"/>
        <end position="160"/>
    </location>
</feature>
<dbReference type="SUPFAM" id="SSF46785">
    <property type="entry name" value="Winged helix' DNA-binding domain"/>
    <property type="match status" value="1"/>
</dbReference>
<dbReference type="PROSITE" id="PS50961">
    <property type="entry name" value="HTH_LA"/>
    <property type="match status" value="1"/>
</dbReference>
<evidence type="ECO:0000256" key="2">
    <source>
        <dbReference type="PROSITE-ProRule" id="PRU00332"/>
    </source>
</evidence>
<evidence type="ECO:0000256" key="1">
    <source>
        <dbReference type="ARBA" id="ARBA00022884"/>
    </source>
</evidence>
<organism evidence="6 7">
    <name type="scientific">Oikopleura dioica</name>
    <name type="common">Tunicate</name>
    <dbReference type="NCBI Taxonomy" id="34765"/>
    <lineage>
        <taxon>Eukaryota</taxon>
        <taxon>Metazoa</taxon>
        <taxon>Chordata</taxon>
        <taxon>Tunicata</taxon>
        <taxon>Appendicularia</taxon>
        <taxon>Copelata</taxon>
        <taxon>Oikopleuridae</taxon>
        <taxon>Oikopleura</taxon>
    </lineage>
</organism>
<dbReference type="InterPro" id="IPR045180">
    <property type="entry name" value="La_dom_prot"/>
</dbReference>
<accession>A0ABN7SZ58</accession>
<dbReference type="InterPro" id="IPR036390">
    <property type="entry name" value="WH_DNA-bd_sf"/>
</dbReference>
<dbReference type="PANTHER" id="PTHR22792:SF140">
    <property type="entry name" value="ACHILLES, ISOFORM A"/>
    <property type="match status" value="1"/>
</dbReference>
<dbReference type="InterPro" id="IPR035979">
    <property type="entry name" value="RBD_domain_sf"/>
</dbReference>
<feature type="compositionally biased region" description="Basic and acidic residues" evidence="3">
    <location>
        <begin position="425"/>
        <end position="442"/>
    </location>
</feature>
<evidence type="ECO:0000313" key="7">
    <source>
        <dbReference type="Proteomes" id="UP001158576"/>
    </source>
</evidence>
<dbReference type="SUPFAM" id="SSF54928">
    <property type="entry name" value="RNA-binding domain, RBD"/>
    <property type="match status" value="1"/>
</dbReference>
<feature type="compositionally biased region" description="Low complexity" evidence="3">
    <location>
        <begin position="182"/>
        <end position="203"/>
    </location>
</feature>
<feature type="domain" description="HTH La-type RNA-binding" evidence="5">
    <location>
        <begin position="222"/>
        <end position="313"/>
    </location>
</feature>
<feature type="region of interest" description="Disordered" evidence="3">
    <location>
        <begin position="498"/>
        <end position="536"/>
    </location>
</feature>
<dbReference type="SMART" id="SM00715">
    <property type="entry name" value="LA"/>
    <property type="match status" value="1"/>
</dbReference>
<proteinExistence type="predicted"/>
<dbReference type="InterPro" id="IPR006630">
    <property type="entry name" value="La_HTH"/>
</dbReference>
<dbReference type="InterPro" id="IPR036388">
    <property type="entry name" value="WH-like_DNA-bd_sf"/>
</dbReference>
<dbReference type="Proteomes" id="UP001158576">
    <property type="component" value="Chromosome 1"/>
</dbReference>
<dbReference type="PANTHER" id="PTHR22792">
    <property type="entry name" value="LUPUS LA PROTEIN-RELATED"/>
    <property type="match status" value="1"/>
</dbReference>
<dbReference type="Gene3D" id="1.10.10.10">
    <property type="entry name" value="Winged helix-like DNA-binding domain superfamily/Winged helix DNA-binding domain"/>
    <property type="match status" value="1"/>
</dbReference>
<feature type="region of interest" description="Disordered" evidence="3">
    <location>
        <begin position="118"/>
        <end position="203"/>
    </location>
</feature>
<feature type="domain" description="RRM" evidence="4">
    <location>
        <begin position="318"/>
        <end position="410"/>
    </location>
</feature>
<evidence type="ECO:0000259" key="5">
    <source>
        <dbReference type="PROSITE" id="PS50961"/>
    </source>
</evidence>
<reference evidence="6 7" key="1">
    <citation type="submission" date="2021-04" db="EMBL/GenBank/DDBJ databases">
        <authorList>
            <person name="Bliznina A."/>
        </authorList>
    </citation>
    <scope>NUCLEOTIDE SEQUENCE [LARGE SCALE GENOMIC DNA]</scope>
</reference>